<feature type="signal peptide" evidence="1">
    <location>
        <begin position="1"/>
        <end position="23"/>
    </location>
</feature>
<feature type="chain" id="PRO_5007554300" evidence="1">
    <location>
        <begin position="24"/>
        <end position="102"/>
    </location>
</feature>
<gene>
    <name evidence="2" type="ORF">AD934_01565</name>
</gene>
<evidence type="ECO:0000313" key="3">
    <source>
        <dbReference type="Proteomes" id="UP000075655"/>
    </source>
</evidence>
<dbReference type="PATRIC" id="fig|442.8.peg.2430"/>
<dbReference type="PROSITE" id="PS51257">
    <property type="entry name" value="PROKAR_LIPOPROTEIN"/>
    <property type="match status" value="1"/>
</dbReference>
<proteinExistence type="predicted"/>
<name>A0A149S6J3_GLUOY</name>
<evidence type="ECO:0000256" key="1">
    <source>
        <dbReference type="SAM" id="SignalP"/>
    </source>
</evidence>
<dbReference type="EMBL" id="LHZG01000099">
    <property type="protein sequence ID" value="KXV22308.1"/>
    <property type="molecule type" value="Genomic_DNA"/>
</dbReference>
<dbReference type="AlphaFoldDB" id="A0A149S6J3"/>
<organism evidence="2 3">
    <name type="scientific">Gluconobacter oxydans</name>
    <name type="common">Gluconobacter suboxydans</name>
    <dbReference type="NCBI Taxonomy" id="442"/>
    <lineage>
        <taxon>Bacteria</taxon>
        <taxon>Pseudomonadati</taxon>
        <taxon>Pseudomonadota</taxon>
        <taxon>Alphaproteobacteria</taxon>
        <taxon>Acetobacterales</taxon>
        <taxon>Acetobacteraceae</taxon>
        <taxon>Gluconobacter</taxon>
    </lineage>
</organism>
<comment type="caution">
    <text evidence="2">The sequence shown here is derived from an EMBL/GenBank/DDBJ whole genome shotgun (WGS) entry which is preliminary data.</text>
</comment>
<accession>A0A149S6J3</accession>
<protein>
    <submittedName>
        <fullName evidence="2">Uncharacterized protein</fullName>
    </submittedName>
</protein>
<keyword evidence="1" id="KW-0732">Signal</keyword>
<evidence type="ECO:0000313" key="2">
    <source>
        <dbReference type="EMBL" id="KXV22308.1"/>
    </source>
</evidence>
<dbReference type="Proteomes" id="UP000075655">
    <property type="component" value="Unassembled WGS sequence"/>
</dbReference>
<reference evidence="2 3" key="1">
    <citation type="submission" date="2015-06" db="EMBL/GenBank/DDBJ databases">
        <title>Improved classification and identification of acetic acid bacteria using matrix-assisted laser desorption/ionization time-of-flight mass spectrometry; Gluconobacter nephelii and Gluconobacter uchimurae are later heterotypic synonyms of Gluconobacter japonicus and Gluconobacter oxydans, respectively.</title>
        <authorList>
            <person name="Li L."/>
            <person name="Cleenwerck I."/>
            <person name="De Vuyst L."/>
            <person name="Vandamme P."/>
        </authorList>
    </citation>
    <scope>NUCLEOTIDE SEQUENCE [LARGE SCALE GENOMIC DNA]</scope>
    <source>
        <strain evidence="2 3">LMG 1676</strain>
    </source>
</reference>
<sequence length="102" mass="10954">MTVISLRQSFAGLALLCSLSACAHGNIRSISSYNVPPPPKVEQPLYDPYAPYGSAPVTWRPALATRAGTIVKPNDPVDQGDRPDYEKAAWSIDHKAAQAGTF</sequence>